<feature type="transmembrane region" description="Helical" evidence="7">
    <location>
        <begin position="301"/>
        <end position="321"/>
    </location>
</feature>
<keyword evidence="3 7" id="KW-0812">Transmembrane</keyword>
<evidence type="ECO:0000256" key="4">
    <source>
        <dbReference type="ARBA" id="ARBA00022989"/>
    </source>
</evidence>
<evidence type="ECO:0000313" key="9">
    <source>
        <dbReference type="EMBL" id="KAF2230039.1"/>
    </source>
</evidence>
<keyword evidence="5 7" id="KW-0472">Membrane</keyword>
<keyword evidence="4 7" id="KW-1133">Transmembrane helix</keyword>
<feature type="transmembrane region" description="Helical" evidence="7">
    <location>
        <begin position="164"/>
        <end position="183"/>
    </location>
</feature>
<feature type="compositionally biased region" description="Polar residues" evidence="6">
    <location>
        <begin position="96"/>
        <end position="109"/>
    </location>
</feature>
<feature type="transmembrane region" description="Helical" evidence="7">
    <location>
        <begin position="578"/>
        <end position="603"/>
    </location>
</feature>
<evidence type="ECO:0000259" key="8">
    <source>
        <dbReference type="Pfam" id="PF01490"/>
    </source>
</evidence>
<name>A0A6A6GWR3_VIRVR</name>
<dbReference type="GO" id="GO:0015179">
    <property type="term" value="F:L-amino acid transmembrane transporter activity"/>
    <property type="evidence" value="ECO:0007669"/>
    <property type="project" value="TreeGrafter"/>
</dbReference>
<feature type="transmembrane region" description="Helical" evidence="7">
    <location>
        <begin position="270"/>
        <end position="289"/>
    </location>
</feature>
<feature type="domain" description="Amino acid transporter transmembrane" evidence="8">
    <location>
        <begin position="159"/>
        <end position="538"/>
    </location>
</feature>
<comment type="subcellular location">
    <subcellularLocation>
        <location evidence="1">Membrane</location>
        <topology evidence="1">Multi-pass membrane protein</topology>
    </subcellularLocation>
</comment>
<feature type="transmembrane region" description="Helical" evidence="7">
    <location>
        <begin position="444"/>
        <end position="470"/>
    </location>
</feature>
<feature type="transmembrane region" description="Helical" evidence="7">
    <location>
        <begin position="490"/>
        <end position="510"/>
    </location>
</feature>
<gene>
    <name evidence="9" type="ORF">EV356DRAFT_356049</name>
</gene>
<feature type="region of interest" description="Disordered" evidence="6">
    <location>
        <begin position="93"/>
        <end position="115"/>
    </location>
</feature>
<sequence>MAVNAGIGMAADPRLSIEADVVGSYPNRVLRTLHDPNVTFEEYLHYAKISRADEDRVYGPSSEYAAKKPGVVGRLVPGTQSMLGRFPGLNKETKQDVSIAQSEHGTQLQHFDKETLENPELRRKSLVSPNGETGRHSSGVDTSMISEQEWLSASRAARTATWGAVFYLITTDILGPFSVPWAMTQLGWGPGVSLYTIFGVLAAYSGWQLWKMFLALDSDRYPMKNYGDIAFRIYGNWARYFVNVLQSLQFFLNVGLLILSNGQSISQLSKSHLCFIVCLLVFMIAGFIVGQIRTLAKFGWLANISVWMNIFIIIATMGIVAHSQPNYVASGASYPDLFNTLPNGDPDTDHPAPIMTTAGSAPGLAFTDNVNGLMQAVFSYGGATLFTELMAEMRRPWDFWKGLICADLLIFCCYLFFGCFVYGYQGQYAFNPAYQGIDPYGWQTVGNVFGVITGLIAACLYGNIGIKVLYANIGRDLFNWPVLESRKGKLIFIPFVPIYWALAFVVTVSIPQFSNFSALVGAACILQFTYTFPPILLLGFKAQHDSILPEEKFDPQTGRVERVDNGMKRWIRGLRKDALVNLWDLVYFLGAVVTAILGMYSAIKSMAVNYNSNPNLTGWGCNSPTG</sequence>
<dbReference type="PANTHER" id="PTHR22950:SF461">
    <property type="entry name" value="AMINO ACID TRANSPORTER TRANSMEMBRANE DOMAIN-CONTAINING PROTEIN"/>
    <property type="match status" value="1"/>
</dbReference>
<dbReference type="AlphaFoldDB" id="A0A6A6GWR3"/>
<organism evidence="9 10">
    <name type="scientific">Viridothelium virens</name>
    <name type="common">Speckled blister lichen</name>
    <name type="synonym">Trypethelium virens</name>
    <dbReference type="NCBI Taxonomy" id="1048519"/>
    <lineage>
        <taxon>Eukaryota</taxon>
        <taxon>Fungi</taxon>
        <taxon>Dikarya</taxon>
        <taxon>Ascomycota</taxon>
        <taxon>Pezizomycotina</taxon>
        <taxon>Dothideomycetes</taxon>
        <taxon>Dothideomycetes incertae sedis</taxon>
        <taxon>Trypetheliales</taxon>
        <taxon>Trypetheliaceae</taxon>
        <taxon>Viridothelium</taxon>
    </lineage>
</organism>
<feature type="transmembrane region" description="Helical" evidence="7">
    <location>
        <begin position="195"/>
        <end position="216"/>
    </location>
</feature>
<evidence type="ECO:0000256" key="6">
    <source>
        <dbReference type="SAM" id="MobiDB-lite"/>
    </source>
</evidence>
<dbReference type="Proteomes" id="UP000800092">
    <property type="component" value="Unassembled WGS sequence"/>
</dbReference>
<dbReference type="InterPro" id="IPR013057">
    <property type="entry name" value="AA_transpt_TM"/>
</dbReference>
<keyword evidence="10" id="KW-1185">Reference proteome</keyword>
<dbReference type="PANTHER" id="PTHR22950">
    <property type="entry name" value="AMINO ACID TRANSPORTER"/>
    <property type="match status" value="1"/>
</dbReference>
<evidence type="ECO:0000313" key="10">
    <source>
        <dbReference type="Proteomes" id="UP000800092"/>
    </source>
</evidence>
<dbReference type="EMBL" id="ML991849">
    <property type="protein sequence ID" value="KAF2230039.1"/>
    <property type="molecule type" value="Genomic_DNA"/>
</dbReference>
<evidence type="ECO:0000256" key="2">
    <source>
        <dbReference type="ARBA" id="ARBA00008066"/>
    </source>
</evidence>
<proteinExistence type="inferred from homology"/>
<reference evidence="9" key="1">
    <citation type="journal article" date="2020" name="Stud. Mycol.">
        <title>101 Dothideomycetes genomes: a test case for predicting lifestyles and emergence of pathogens.</title>
        <authorList>
            <person name="Haridas S."/>
            <person name="Albert R."/>
            <person name="Binder M."/>
            <person name="Bloem J."/>
            <person name="Labutti K."/>
            <person name="Salamov A."/>
            <person name="Andreopoulos B."/>
            <person name="Baker S."/>
            <person name="Barry K."/>
            <person name="Bills G."/>
            <person name="Bluhm B."/>
            <person name="Cannon C."/>
            <person name="Castanera R."/>
            <person name="Culley D."/>
            <person name="Daum C."/>
            <person name="Ezra D."/>
            <person name="Gonzalez J."/>
            <person name="Henrissat B."/>
            <person name="Kuo A."/>
            <person name="Liang C."/>
            <person name="Lipzen A."/>
            <person name="Lutzoni F."/>
            <person name="Magnuson J."/>
            <person name="Mondo S."/>
            <person name="Nolan M."/>
            <person name="Ohm R."/>
            <person name="Pangilinan J."/>
            <person name="Park H.-J."/>
            <person name="Ramirez L."/>
            <person name="Alfaro M."/>
            <person name="Sun H."/>
            <person name="Tritt A."/>
            <person name="Yoshinaga Y."/>
            <person name="Zwiers L.-H."/>
            <person name="Turgeon B."/>
            <person name="Goodwin S."/>
            <person name="Spatafora J."/>
            <person name="Crous P."/>
            <person name="Grigoriev I."/>
        </authorList>
    </citation>
    <scope>NUCLEOTIDE SEQUENCE</scope>
    <source>
        <strain evidence="9">Tuck. ex Michener</strain>
    </source>
</reference>
<dbReference type="GO" id="GO:0016020">
    <property type="term" value="C:membrane"/>
    <property type="evidence" value="ECO:0007669"/>
    <property type="project" value="UniProtKB-SubCell"/>
</dbReference>
<feature type="transmembrane region" description="Helical" evidence="7">
    <location>
        <begin position="237"/>
        <end position="258"/>
    </location>
</feature>
<comment type="similarity">
    <text evidence="2">Belongs to the amino acid/polyamine transporter 2 family.</text>
</comment>
<evidence type="ECO:0000256" key="5">
    <source>
        <dbReference type="ARBA" id="ARBA00023136"/>
    </source>
</evidence>
<dbReference type="Pfam" id="PF01490">
    <property type="entry name" value="Aa_trans"/>
    <property type="match status" value="1"/>
</dbReference>
<feature type="transmembrane region" description="Helical" evidence="7">
    <location>
        <begin position="403"/>
        <end position="424"/>
    </location>
</feature>
<evidence type="ECO:0000256" key="3">
    <source>
        <dbReference type="ARBA" id="ARBA00022692"/>
    </source>
</evidence>
<protein>
    <recommendedName>
        <fullName evidence="8">Amino acid transporter transmembrane domain-containing protein</fullName>
    </recommendedName>
</protein>
<dbReference type="OrthoDB" id="40134at2759"/>
<feature type="transmembrane region" description="Helical" evidence="7">
    <location>
        <begin position="372"/>
        <end position="391"/>
    </location>
</feature>
<feature type="transmembrane region" description="Helical" evidence="7">
    <location>
        <begin position="516"/>
        <end position="540"/>
    </location>
</feature>
<accession>A0A6A6GWR3</accession>
<evidence type="ECO:0000256" key="1">
    <source>
        <dbReference type="ARBA" id="ARBA00004141"/>
    </source>
</evidence>
<evidence type="ECO:0000256" key="7">
    <source>
        <dbReference type="SAM" id="Phobius"/>
    </source>
</evidence>